<keyword evidence="1" id="KW-0812">Transmembrane</keyword>
<comment type="caution">
    <text evidence="2">The sequence shown here is derived from an EMBL/GenBank/DDBJ whole genome shotgun (WGS) entry which is preliminary data.</text>
</comment>
<accession>A0A944HBX7</accession>
<dbReference type="Proteomes" id="UP000694660">
    <property type="component" value="Unassembled WGS sequence"/>
</dbReference>
<dbReference type="AlphaFoldDB" id="A0A944HBX7"/>
<evidence type="ECO:0000313" key="2">
    <source>
        <dbReference type="EMBL" id="MBT0960686.1"/>
    </source>
</evidence>
<keyword evidence="1" id="KW-0472">Membrane</keyword>
<sequence length="75" mass="8495">MKDSLFRPEAVEHRRDAGFGVVVRRHRWRVAVALLLCSAAAFALAWWLTHWEVAPGRSVLAWMLERVAPSAVSAR</sequence>
<protein>
    <submittedName>
        <fullName evidence="2">Uncharacterized protein</fullName>
    </submittedName>
</protein>
<reference evidence="3" key="1">
    <citation type="journal article" date="2022" name="ISME J.">
        <title>Genetic and phylogenetic analysis of dissimilatory iodate-reducing bacteria identifies potential niches across the world's oceans.</title>
        <authorList>
            <person name="Reyes-Umana V."/>
            <person name="Henning Z."/>
            <person name="Lee K."/>
            <person name="Barnum T.P."/>
            <person name="Coates J.D."/>
        </authorList>
    </citation>
    <scope>NUCLEOTIDE SEQUENCE [LARGE SCALE GENOMIC DNA]</scope>
    <source>
        <strain evidence="3">IR12</strain>
    </source>
</reference>
<organism evidence="2 3">
    <name type="scientific">Denitromonas iodatirespirans</name>
    <dbReference type="NCBI Taxonomy" id="2795389"/>
    <lineage>
        <taxon>Bacteria</taxon>
        <taxon>Pseudomonadati</taxon>
        <taxon>Pseudomonadota</taxon>
        <taxon>Betaproteobacteria</taxon>
        <taxon>Rhodocyclales</taxon>
        <taxon>Zoogloeaceae</taxon>
        <taxon>Denitromonas</taxon>
    </lineage>
</organism>
<name>A0A944HBX7_DENI1</name>
<proteinExistence type="predicted"/>
<gene>
    <name evidence="2" type="ORF">I8J34_05805</name>
</gene>
<keyword evidence="1" id="KW-1133">Transmembrane helix</keyword>
<evidence type="ECO:0000313" key="3">
    <source>
        <dbReference type="Proteomes" id="UP000694660"/>
    </source>
</evidence>
<evidence type="ECO:0000256" key="1">
    <source>
        <dbReference type="SAM" id="Phobius"/>
    </source>
</evidence>
<dbReference type="EMBL" id="JAEKFT010000005">
    <property type="protein sequence ID" value="MBT0960686.1"/>
    <property type="molecule type" value="Genomic_DNA"/>
</dbReference>
<dbReference type="RefSeq" id="WP_214360448.1">
    <property type="nucleotide sequence ID" value="NZ_JAEKFT010000005.1"/>
</dbReference>
<feature type="transmembrane region" description="Helical" evidence="1">
    <location>
        <begin position="30"/>
        <end position="48"/>
    </location>
</feature>
<keyword evidence="3" id="KW-1185">Reference proteome</keyword>